<gene>
    <name evidence="1" type="ORF">XBI1_1050003</name>
</gene>
<name>A0A077Q3G4_XENBV</name>
<dbReference type="AlphaFoldDB" id="A0A077Q3G4"/>
<dbReference type="HOGENOM" id="CLU_2830295_0_0_6"/>
<dbReference type="Proteomes" id="UP000028480">
    <property type="component" value="Unassembled WGS sequence"/>
</dbReference>
<protein>
    <submittedName>
        <fullName evidence="1">Uncharacterized protein</fullName>
    </submittedName>
</protein>
<sequence length="66" mass="7378">MLTRIARSDESNNEAFRFSALQEYALSHSEASSLMLSAHDAVNPFLKRLTGEPKTSSQSRADVFFL</sequence>
<evidence type="ECO:0000313" key="1">
    <source>
        <dbReference type="EMBL" id="CDH30742.1"/>
    </source>
</evidence>
<evidence type="ECO:0000313" key="2">
    <source>
        <dbReference type="Proteomes" id="UP000028480"/>
    </source>
</evidence>
<comment type="caution">
    <text evidence="1">The sequence shown here is derived from an EMBL/GenBank/DDBJ whole genome shotgun (WGS) entry which is preliminary data.</text>
</comment>
<accession>A0A077Q3G4</accession>
<organism evidence="1 2">
    <name type="scientific">Xenorhabdus bovienii str. Intermedium</name>
    <dbReference type="NCBI Taxonomy" id="1379677"/>
    <lineage>
        <taxon>Bacteria</taxon>
        <taxon>Pseudomonadati</taxon>
        <taxon>Pseudomonadota</taxon>
        <taxon>Gammaproteobacteria</taxon>
        <taxon>Enterobacterales</taxon>
        <taxon>Morganellaceae</taxon>
        <taxon>Xenorhabdus</taxon>
    </lineage>
</organism>
<proteinExistence type="predicted"/>
<dbReference type="EMBL" id="CBTB010000008">
    <property type="protein sequence ID" value="CDH30742.1"/>
    <property type="molecule type" value="Genomic_DNA"/>
</dbReference>
<reference evidence="1" key="1">
    <citation type="submission" date="2013-07" db="EMBL/GenBank/DDBJ databases">
        <title>Sub-species coevolution in mutualistic symbiosis.</title>
        <authorList>
            <person name="Murfin K."/>
            <person name="Klassen J."/>
            <person name="Lee M."/>
            <person name="Forst S."/>
            <person name="Stock P."/>
            <person name="Goodrich-Blair H."/>
        </authorList>
    </citation>
    <scope>NUCLEOTIDE SEQUENCE [LARGE SCALE GENOMIC DNA]</scope>
    <source>
        <strain evidence="1">Intermedium</strain>
    </source>
</reference>